<name>A0A7C9VS85_9PSEU</name>
<dbReference type="RefSeq" id="WP_166047190.1">
    <property type="nucleotide sequence ID" value="NZ_JAAMPJ010000005.1"/>
</dbReference>
<dbReference type="InterPro" id="IPR012334">
    <property type="entry name" value="Pectin_lyas_fold"/>
</dbReference>
<reference evidence="2 3" key="1">
    <citation type="submission" date="2020-03" db="EMBL/GenBank/DDBJ databases">
        <title>Isolation and identification of active actinomycetes.</title>
        <authorList>
            <person name="Sun X."/>
        </authorList>
    </citation>
    <scope>NUCLEOTIDE SEQUENCE [LARGE SCALE GENOMIC DNA]</scope>
    <source>
        <strain evidence="2 3">NEAU-D13</strain>
    </source>
</reference>
<dbReference type="InterPro" id="IPR006626">
    <property type="entry name" value="PbH1"/>
</dbReference>
<evidence type="ECO:0000259" key="1">
    <source>
        <dbReference type="Pfam" id="PF13229"/>
    </source>
</evidence>
<dbReference type="Gene3D" id="2.160.20.10">
    <property type="entry name" value="Single-stranded right-handed beta-helix, Pectin lyase-like"/>
    <property type="match status" value="2"/>
</dbReference>
<dbReference type="InterPro" id="IPR011050">
    <property type="entry name" value="Pectin_lyase_fold/virulence"/>
</dbReference>
<dbReference type="EMBL" id="JAAMPJ010000005">
    <property type="protein sequence ID" value="NGY61035.1"/>
    <property type="molecule type" value="Genomic_DNA"/>
</dbReference>
<dbReference type="SUPFAM" id="SSF51126">
    <property type="entry name" value="Pectin lyase-like"/>
    <property type="match status" value="1"/>
</dbReference>
<organism evidence="2 3">
    <name type="scientific">Lentzea alba</name>
    <dbReference type="NCBI Taxonomy" id="2714351"/>
    <lineage>
        <taxon>Bacteria</taxon>
        <taxon>Bacillati</taxon>
        <taxon>Actinomycetota</taxon>
        <taxon>Actinomycetes</taxon>
        <taxon>Pseudonocardiales</taxon>
        <taxon>Pseudonocardiaceae</taxon>
        <taxon>Lentzea</taxon>
    </lineage>
</organism>
<dbReference type="SMART" id="SM00710">
    <property type="entry name" value="PbH1"/>
    <property type="match status" value="5"/>
</dbReference>
<comment type="caution">
    <text evidence="2">The sequence shown here is derived from an EMBL/GenBank/DDBJ whole genome shotgun (WGS) entry which is preliminary data.</text>
</comment>
<dbReference type="PANTHER" id="PTHR36453:SF1">
    <property type="entry name" value="RIGHT HANDED BETA HELIX DOMAIN-CONTAINING PROTEIN"/>
    <property type="match status" value="1"/>
</dbReference>
<protein>
    <submittedName>
        <fullName evidence="2">Right-handed parallel beta-helix repeat-containing protein</fullName>
    </submittedName>
</protein>
<feature type="domain" description="Right handed beta helix" evidence="1">
    <location>
        <begin position="322"/>
        <end position="452"/>
    </location>
</feature>
<dbReference type="AlphaFoldDB" id="A0A7C9VS85"/>
<gene>
    <name evidence="2" type="ORF">G7043_19060</name>
</gene>
<evidence type="ECO:0000313" key="3">
    <source>
        <dbReference type="Proteomes" id="UP000481360"/>
    </source>
</evidence>
<sequence length="567" mass="61094">MPEFFVDPDGDDFWPGTERQPFATLSRAVQAAQEATGTVVVQLRAGRHVLAETLEVSTGNVVFQAYGYGTAEQEEAVVSGGRCITGWHVHDGAWLADVGELDTRQLHVDGRRAERAAIDALSGTVTSTETGYVTDVTLDWHSPADVEFVYRGVYPWTEARCAVASADTANGSTVITMAQPTFARARDLYNYAWEWQTSPGGLGIPTRLENDPAFLTDPGTFVLERSHPRHHVLRYLPRPGENPDQTLVIAPVLETLLRITGVTGAVFRGLVFADATWLRPSAEGFLHYHGGDYYLGGPVETVTIVEGQSWVTVPTETSVIPASVRVDDSTDVRFESCRFTRLGATGLGLTKSANLTVRGCDFDTLAASGITVTGSTDVLIEDNLVHHIGLDYSGSPGIAISGAQDCTVTRNHVADVPHCGIVGGPSRGTRILHNLVTDTMKTLADGGGIYLSSPQGDGPDNGALIRGNVIKDTHTPYNFGLYTDYGASWVTVENNVVMRSDNTAILHVTPPLENVVYRANLWDADPLGSNDVPEGVTYEDNTTIAEPHDLNAATHTIQSQAGLLRPR</sequence>
<dbReference type="Pfam" id="PF13229">
    <property type="entry name" value="Beta_helix"/>
    <property type="match status" value="1"/>
</dbReference>
<keyword evidence="3" id="KW-1185">Reference proteome</keyword>
<evidence type="ECO:0000313" key="2">
    <source>
        <dbReference type="EMBL" id="NGY61035.1"/>
    </source>
</evidence>
<dbReference type="PANTHER" id="PTHR36453">
    <property type="entry name" value="SECRETED PROTEIN-RELATED"/>
    <property type="match status" value="1"/>
</dbReference>
<proteinExistence type="predicted"/>
<accession>A0A7C9VS85</accession>
<dbReference type="InterPro" id="IPR039448">
    <property type="entry name" value="Beta_helix"/>
</dbReference>
<dbReference type="Proteomes" id="UP000481360">
    <property type="component" value="Unassembled WGS sequence"/>
</dbReference>